<dbReference type="AlphaFoldDB" id="A0A5C6UK46"/>
<evidence type="ECO:0000259" key="13">
    <source>
        <dbReference type="Pfam" id="PF00593"/>
    </source>
</evidence>
<keyword evidence="15" id="KW-0675">Receptor</keyword>
<dbReference type="GO" id="GO:0006826">
    <property type="term" value="P:iron ion transport"/>
    <property type="evidence" value="ECO:0007669"/>
    <property type="project" value="UniProtKB-KW"/>
</dbReference>
<proteinExistence type="inferred from homology"/>
<keyword evidence="3" id="KW-1134">Transmembrane beta strand</keyword>
<dbReference type="InterPro" id="IPR039426">
    <property type="entry name" value="TonB-dep_rcpt-like"/>
</dbReference>
<dbReference type="Gene3D" id="2.40.170.20">
    <property type="entry name" value="TonB-dependent receptor, beta-barrel domain"/>
    <property type="match status" value="1"/>
</dbReference>
<keyword evidence="10" id="KW-0998">Cell outer membrane</keyword>
<dbReference type="Pfam" id="PF07715">
    <property type="entry name" value="Plug"/>
    <property type="match status" value="1"/>
</dbReference>
<dbReference type="InterPro" id="IPR012910">
    <property type="entry name" value="Plug_dom"/>
</dbReference>
<feature type="signal peptide" evidence="12">
    <location>
        <begin position="1"/>
        <end position="21"/>
    </location>
</feature>
<evidence type="ECO:0000256" key="10">
    <source>
        <dbReference type="ARBA" id="ARBA00023237"/>
    </source>
</evidence>
<keyword evidence="8 11" id="KW-0798">TonB box</keyword>
<protein>
    <submittedName>
        <fullName evidence="15">TonB-dependent receptor</fullName>
    </submittedName>
</protein>
<evidence type="ECO:0000313" key="15">
    <source>
        <dbReference type="EMBL" id="TXC72840.1"/>
    </source>
</evidence>
<keyword evidence="5" id="KW-0812">Transmembrane</keyword>
<dbReference type="PANTHER" id="PTHR32552">
    <property type="entry name" value="FERRICHROME IRON RECEPTOR-RELATED"/>
    <property type="match status" value="1"/>
</dbReference>
<keyword evidence="6" id="KW-0408">Iron</keyword>
<comment type="similarity">
    <text evidence="11">Belongs to the TonB-dependent receptor family.</text>
</comment>
<organism evidence="15 16">
    <name type="scientific">Sphingomonas ginsenosidivorax</name>
    <dbReference type="NCBI Taxonomy" id="862135"/>
    <lineage>
        <taxon>Bacteria</taxon>
        <taxon>Pseudomonadati</taxon>
        <taxon>Pseudomonadota</taxon>
        <taxon>Alphaproteobacteria</taxon>
        <taxon>Sphingomonadales</taxon>
        <taxon>Sphingomonadaceae</taxon>
        <taxon>Sphingomonas</taxon>
    </lineage>
</organism>
<evidence type="ECO:0000256" key="9">
    <source>
        <dbReference type="ARBA" id="ARBA00023136"/>
    </source>
</evidence>
<sequence length="841" mass="90508">MRLQLLSATILSGVLMTPAQAQQQPVAETVAEGTQDTDPQGSNEIVVTAARRAVSLQTAPINISAIGGADLESKRLDDIGDIGLFTPGLTVPETGPRTANSIVMRGITSGGPDGTNRSTAVGVYLGEIPLYVDFKFLDINRVETLLGPQGTLYGLGTLAGAIRYIPNRPNFSKIEAEGHVRVYDVAHSRGLGSVTDATINLPIIADKVALRVTGGYYRDPGFMDSPFLVRQLGVSLPQPNFNDPAAVAANLRRGRDLNDEQTYSVRAQLGFDFGWLRPTFSYIRQDTKTHGVQTNGGYGATYKSNANGVAFPDGQCVYANCRGVLGTGKYENGGRVEQPSHRKLDMVAAEVEADIGSIAQLVSATAYSNQKLHTQSDIADLLLDLDYDYELFPAFAGTTTSDSDPKQFNQELRLVSTHGGPINWIIGGFYNHYKSYTFSAERIPGFPEFGAANSTGRGSLYGTLYQGLVRPDGLEYISFTDTYTKEYATFGEATLHVTPKLQFTGGIRYYSYKAFISGATDTPLLSGGRRRTPYPLIQFDPSRVRTGSTKDDGFVYKANASYEFSPALFAYATYSTGYRIGGVNRVAPCITPLPPGQNVCALPNELAYGPDKTSNYEIGVRYSLFNRKLQGSIDLYNIDWTNLQLGSQTKNGAVGITANAGGARSRGVEGSMSLALGKLNLSGNYTYLDAKLTQDAPGLIGGISSSFDIPGAGDAFDGDRLPGSSRHAGSITAVYSVPLPENADLTLLWSTAARSNTYSTTGLRGYGEAIPGYSTSRASITYKKGIWEASIFSNNIFDKYAVSRVANDYTMARANDGVLIRSYGFGVIQPRTVGAEVRVHL</sequence>
<comment type="subcellular location">
    <subcellularLocation>
        <location evidence="1">Cell outer membrane</location>
        <topology evidence="1">Multi-pass membrane protein</topology>
    </subcellularLocation>
</comment>
<name>A0A5C6UK46_9SPHN</name>
<reference evidence="15 16" key="1">
    <citation type="journal article" date="2013" name="Antonie Van Leeuwenhoek">
        <title>Sphingomonas ginsenosidivorax sp. nov., with the ability to transform ginsenosides.</title>
        <authorList>
            <person name="Jin X.F."/>
            <person name="Kim J.K."/>
            <person name="Liu Q.M."/>
            <person name="Kang M.S."/>
            <person name="He D."/>
            <person name="Jin F.X."/>
            <person name="Kim S.C."/>
            <person name="Im W.T."/>
        </authorList>
    </citation>
    <scope>NUCLEOTIDE SEQUENCE [LARGE SCALE GENOMIC DNA]</scope>
    <source>
        <strain evidence="15 16">KHI67</strain>
    </source>
</reference>
<keyword evidence="12" id="KW-0732">Signal</keyword>
<comment type="caution">
    <text evidence="15">The sequence shown here is derived from an EMBL/GenBank/DDBJ whole genome shotgun (WGS) entry which is preliminary data.</text>
</comment>
<feature type="domain" description="TonB-dependent receptor-like beta-barrel" evidence="13">
    <location>
        <begin position="210"/>
        <end position="784"/>
    </location>
</feature>
<evidence type="ECO:0000256" key="12">
    <source>
        <dbReference type="SAM" id="SignalP"/>
    </source>
</evidence>
<keyword evidence="7" id="KW-0406">Ion transport</keyword>
<dbReference type="GO" id="GO:0009279">
    <property type="term" value="C:cell outer membrane"/>
    <property type="evidence" value="ECO:0007669"/>
    <property type="project" value="UniProtKB-SubCell"/>
</dbReference>
<accession>A0A5C6UK46</accession>
<evidence type="ECO:0000313" key="16">
    <source>
        <dbReference type="Proteomes" id="UP000321250"/>
    </source>
</evidence>
<evidence type="ECO:0000256" key="8">
    <source>
        <dbReference type="ARBA" id="ARBA00023077"/>
    </source>
</evidence>
<keyword evidence="4" id="KW-0410">Iron transport</keyword>
<feature type="chain" id="PRO_5023023171" evidence="12">
    <location>
        <begin position="22"/>
        <end position="841"/>
    </location>
</feature>
<evidence type="ECO:0000256" key="3">
    <source>
        <dbReference type="ARBA" id="ARBA00022452"/>
    </source>
</evidence>
<dbReference type="InterPro" id="IPR000531">
    <property type="entry name" value="Beta-barrel_TonB"/>
</dbReference>
<evidence type="ECO:0000259" key="14">
    <source>
        <dbReference type="Pfam" id="PF07715"/>
    </source>
</evidence>
<keyword evidence="9 11" id="KW-0472">Membrane</keyword>
<gene>
    <name evidence="15" type="ORF">FSB78_08965</name>
</gene>
<dbReference type="Proteomes" id="UP000321250">
    <property type="component" value="Unassembled WGS sequence"/>
</dbReference>
<evidence type="ECO:0000256" key="11">
    <source>
        <dbReference type="RuleBase" id="RU003357"/>
    </source>
</evidence>
<dbReference type="SUPFAM" id="SSF56935">
    <property type="entry name" value="Porins"/>
    <property type="match status" value="1"/>
</dbReference>
<evidence type="ECO:0000256" key="4">
    <source>
        <dbReference type="ARBA" id="ARBA00022496"/>
    </source>
</evidence>
<evidence type="ECO:0000256" key="1">
    <source>
        <dbReference type="ARBA" id="ARBA00004571"/>
    </source>
</evidence>
<evidence type="ECO:0000256" key="5">
    <source>
        <dbReference type="ARBA" id="ARBA00022692"/>
    </source>
</evidence>
<evidence type="ECO:0000256" key="6">
    <source>
        <dbReference type="ARBA" id="ARBA00023004"/>
    </source>
</evidence>
<evidence type="ECO:0000256" key="7">
    <source>
        <dbReference type="ARBA" id="ARBA00023065"/>
    </source>
</evidence>
<dbReference type="OrthoDB" id="9760333at2"/>
<dbReference type="PANTHER" id="PTHR32552:SF81">
    <property type="entry name" value="TONB-DEPENDENT OUTER MEMBRANE RECEPTOR"/>
    <property type="match status" value="1"/>
</dbReference>
<dbReference type="Pfam" id="PF00593">
    <property type="entry name" value="TonB_dep_Rec_b-barrel"/>
    <property type="match status" value="1"/>
</dbReference>
<dbReference type="InterPro" id="IPR036942">
    <property type="entry name" value="Beta-barrel_TonB_sf"/>
</dbReference>
<keyword evidence="16" id="KW-1185">Reference proteome</keyword>
<dbReference type="EMBL" id="VOQR01000001">
    <property type="protein sequence ID" value="TXC72840.1"/>
    <property type="molecule type" value="Genomic_DNA"/>
</dbReference>
<keyword evidence="2" id="KW-0813">Transport</keyword>
<evidence type="ECO:0000256" key="2">
    <source>
        <dbReference type="ARBA" id="ARBA00022448"/>
    </source>
</evidence>
<feature type="domain" description="TonB-dependent receptor plug" evidence="14">
    <location>
        <begin position="56"/>
        <end position="161"/>
    </location>
</feature>